<dbReference type="Proteomes" id="UP000000597">
    <property type="component" value="Chromosome"/>
</dbReference>
<accession>A0A0H3LVD6</accession>
<dbReference type="KEGG" id="bqu:BQ12910"/>
<feature type="compositionally biased region" description="Polar residues" evidence="2">
    <location>
        <begin position="24"/>
        <end position="40"/>
    </location>
</feature>
<name>A0A0H3LVD6_BARQU</name>
<reference evidence="3 4" key="1">
    <citation type="journal article" date="2004" name="Proc. Natl. Acad. Sci. U.S.A.">
        <title>The louse-borne human pathogen Bartonella quintana is a genomic derivative of the zoonotic agent Bartonella henselae.</title>
        <authorList>
            <person name="Alsmark U.C.M."/>
            <person name="Frank A.C."/>
            <person name="Karlberg E.O."/>
            <person name="Legault B.-A."/>
            <person name="Ardell D.H."/>
            <person name="Canbaeck B."/>
            <person name="Eriksson A.-S."/>
            <person name="Naeslund A.K."/>
            <person name="Handley S.A."/>
            <person name="Huvet M."/>
            <person name="La Scola B."/>
            <person name="Holmberg M."/>
            <person name="Andersson S.G.E."/>
        </authorList>
    </citation>
    <scope>NUCLEOTIDE SEQUENCE [LARGE SCALE GENOMIC DNA]</scope>
    <source>
        <strain evidence="3 4">Toulouse</strain>
    </source>
</reference>
<dbReference type="AlphaFoldDB" id="A0A0H3LVD6"/>
<feature type="compositionally biased region" description="Basic and acidic residues" evidence="2">
    <location>
        <begin position="45"/>
        <end position="86"/>
    </location>
</feature>
<evidence type="ECO:0000313" key="4">
    <source>
        <dbReference type="Proteomes" id="UP000000597"/>
    </source>
</evidence>
<comment type="similarity">
    <text evidence="1">Belongs to the SDHAF4 family.</text>
</comment>
<protein>
    <recommendedName>
        <fullName evidence="5">DUF1674 domain-containing protein</fullName>
    </recommendedName>
</protein>
<proteinExistence type="inferred from homology"/>
<dbReference type="eggNOG" id="COG5508">
    <property type="taxonomic scope" value="Bacteria"/>
</dbReference>
<gene>
    <name evidence="3" type="ordered locus">BQ12910</name>
</gene>
<evidence type="ECO:0000256" key="2">
    <source>
        <dbReference type="SAM" id="MobiDB-lite"/>
    </source>
</evidence>
<sequence length="86" mass="10071">MMGFSFYFFNEERCKMDKKDQKISKQNATVDKQQPLSSEAQRALNEAEERRKHEKNKDKPLENGGRGGKDPSRYGDWEIKGRAIDF</sequence>
<evidence type="ECO:0000256" key="1">
    <source>
        <dbReference type="ARBA" id="ARBA00005701"/>
    </source>
</evidence>
<dbReference type="PANTHER" id="PTHR28524">
    <property type="entry name" value="SUCCINATE DEHYDROGENASE ASSEMBLY FACTOR 4, MITOCHONDRIAL"/>
    <property type="match status" value="1"/>
</dbReference>
<dbReference type="HOGENOM" id="CLU_160299_1_1_5"/>
<dbReference type="Pfam" id="PF07896">
    <property type="entry name" value="DUF1674"/>
    <property type="match status" value="1"/>
</dbReference>
<feature type="region of interest" description="Disordered" evidence="2">
    <location>
        <begin position="18"/>
        <end position="86"/>
    </location>
</feature>
<dbReference type="PANTHER" id="PTHR28524:SF3">
    <property type="entry name" value="SUCCINATE DEHYDROGENASE ASSEMBLY FACTOR 4, MITOCHONDRIAL"/>
    <property type="match status" value="1"/>
</dbReference>
<dbReference type="EMBL" id="BX897700">
    <property type="protein sequence ID" value="CAF26750.1"/>
    <property type="molecule type" value="Genomic_DNA"/>
</dbReference>
<dbReference type="InterPro" id="IPR012875">
    <property type="entry name" value="SDHF4"/>
</dbReference>
<evidence type="ECO:0008006" key="5">
    <source>
        <dbReference type="Google" id="ProtNLM"/>
    </source>
</evidence>
<evidence type="ECO:0000313" key="3">
    <source>
        <dbReference type="EMBL" id="CAF26750.1"/>
    </source>
</evidence>
<organism evidence="3 4">
    <name type="scientific">Bartonella quintana (strain Toulouse)</name>
    <name type="common">Rochalimaea quintana</name>
    <dbReference type="NCBI Taxonomy" id="283165"/>
    <lineage>
        <taxon>Bacteria</taxon>
        <taxon>Pseudomonadati</taxon>
        <taxon>Pseudomonadota</taxon>
        <taxon>Alphaproteobacteria</taxon>
        <taxon>Hyphomicrobiales</taxon>
        <taxon>Bartonellaceae</taxon>
        <taxon>Bartonella</taxon>
    </lineage>
</organism>